<feature type="region of interest" description="Disordered" evidence="6">
    <location>
        <begin position="610"/>
        <end position="629"/>
    </location>
</feature>
<reference evidence="8 9" key="1">
    <citation type="journal article" date="2015" name="Genome Biol. Evol.">
        <title>Phylogenomic analyses indicate that early fungi evolved digesting cell walls of algal ancestors of land plants.</title>
        <authorList>
            <person name="Chang Y."/>
            <person name="Wang S."/>
            <person name="Sekimoto S."/>
            <person name="Aerts A.L."/>
            <person name="Choi C."/>
            <person name="Clum A."/>
            <person name="LaButti K.M."/>
            <person name="Lindquist E.A."/>
            <person name="Yee Ngan C."/>
            <person name="Ohm R.A."/>
            <person name="Salamov A.A."/>
            <person name="Grigoriev I.V."/>
            <person name="Spatafora J.W."/>
            <person name="Berbee M.L."/>
        </authorList>
    </citation>
    <scope>NUCLEOTIDE SEQUENCE [LARGE SCALE GENOMIC DNA]</scope>
    <source>
        <strain evidence="8 9">JEL478</strain>
    </source>
</reference>
<feature type="transmembrane region" description="Helical" evidence="7">
    <location>
        <begin position="425"/>
        <end position="450"/>
    </location>
</feature>
<comment type="similarity">
    <text evidence="5">Belongs to the FNT transporter (TC 1.A.16) family.</text>
</comment>
<dbReference type="OrthoDB" id="4829at2759"/>
<accession>A0A139A7W5</accession>
<evidence type="ECO:0000256" key="5">
    <source>
        <dbReference type="ARBA" id="ARBA00049660"/>
    </source>
</evidence>
<evidence type="ECO:0000256" key="6">
    <source>
        <dbReference type="SAM" id="MobiDB-lite"/>
    </source>
</evidence>
<dbReference type="PANTHER" id="PTHR30520">
    <property type="entry name" value="FORMATE TRANSPORTER-RELATED"/>
    <property type="match status" value="1"/>
</dbReference>
<keyword evidence="4 7" id="KW-0472">Membrane</keyword>
<dbReference type="InterPro" id="IPR023271">
    <property type="entry name" value="Aquaporin-like"/>
</dbReference>
<dbReference type="PROSITE" id="PS01005">
    <property type="entry name" value="FORMATE_NITRITE_TP_1"/>
    <property type="match status" value="1"/>
</dbReference>
<feature type="compositionally biased region" description="Low complexity" evidence="6">
    <location>
        <begin position="15"/>
        <end position="26"/>
    </location>
</feature>
<feature type="compositionally biased region" description="Polar residues" evidence="6">
    <location>
        <begin position="41"/>
        <end position="61"/>
    </location>
</feature>
<evidence type="ECO:0000256" key="7">
    <source>
        <dbReference type="SAM" id="Phobius"/>
    </source>
</evidence>
<evidence type="ECO:0000313" key="9">
    <source>
        <dbReference type="Proteomes" id="UP000070544"/>
    </source>
</evidence>
<feature type="transmembrane region" description="Helical" evidence="7">
    <location>
        <begin position="343"/>
        <end position="365"/>
    </location>
</feature>
<proteinExistence type="inferred from homology"/>
<name>A0A139A7W5_GONPJ</name>
<evidence type="ECO:0000256" key="1">
    <source>
        <dbReference type="ARBA" id="ARBA00004141"/>
    </source>
</evidence>
<dbReference type="Proteomes" id="UP000070544">
    <property type="component" value="Unassembled WGS sequence"/>
</dbReference>
<dbReference type="AlphaFoldDB" id="A0A139A7W5"/>
<feature type="region of interest" description="Disordered" evidence="6">
    <location>
        <begin position="123"/>
        <end position="188"/>
    </location>
</feature>
<comment type="subcellular location">
    <subcellularLocation>
        <location evidence="1">Membrane</location>
        <topology evidence="1">Multi-pass membrane protein</topology>
    </subcellularLocation>
</comment>
<gene>
    <name evidence="8" type="ORF">M427DRAFT_59201</name>
</gene>
<feature type="region of interest" description="Disordered" evidence="6">
    <location>
        <begin position="1"/>
        <end position="68"/>
    </location>
</feature>
<keyword evidence="9" id="KW-1185">Reference proteome</keyword>
<evidence type="ECO:0000256" key="2">
    <source>
        <dbReference type="ARBA" id="ARBA00022692"/>
    </source>
</evidence>
<feature type="transmembrane region" description="Helical" evidence="7">
    <location>
        <begin position="304"/>
        <end position="331"/>
    </location>
</feature>
<evidence type="ECO:0000313" key="8">
    <source>
        <dbReference type="EMBL" id="KXS12901.1"/>
    </source>
</evidence>
<evidence type="ECO:0008006" key="10">
    <source>
        <dbReference type="Google" id="ProtNLM"/>
    </source>
</evidence>
<protein>
    <recommendedName>
        <fullName evidence="10">Formate/nitrite transporter</fullName>
    </recommendedName>
</protein>
<dbReference type="EMBL" id="KQ965784">
    <property type="protein sequence ID" value="KXS12901.1"/>
    <property type="molecule type" value="Genomic_DNA"/>
</dbReference>
<feature type="transmembrane region" description="Helical" evidence="7">
    <location>
        <begin position="393"/>
        <end position="413"/>
    </location>
</feature>
<evidence type="ECO:0000256" key="4">
    <source>
        <dbReference type="ARBA" id="ARBA00023136"/>
    </source>
</evidence>
<feature type="transmembrane region" description="Helical" evidence="7">
    <location>
        <begin position="260"/>
        <end position="284"/>
    </location>
</feature>
<dbReference type="InterPro" id="IPR000292">
    <property type="entry name" value="For/NO2_transpt"/>
</dbReference>
<dbReference type="InterPro" id="IPR024002">
    <property type="entry name" value="For/NO2_transpt_CS"/>
</dbReference>
<dbReference type="GO" id="GO:0015513">
    <property type="term" value="F:high-affinity secondary active nitrite transmembrane transporter activity"/>
    <property type="evidence" value="ECO:0007669"/>
    <property type="project" value="TreeGrafter"/>
</dbReference>
<organism evidence="8 9">
    <name type="scientific">Gonapodya prolifera (strain JEL478)</name>
    <name type="common">Monoblepharis prolifera</name>
    <dbReference type="NCBI Taxonomy" id="1344416"/>
    <lineage>
        <taxon>Eukaryota</taxon>
        <taxon>Fungi</taxon>
        <taxon>Fungi incertae sedis</taxon>
        <taxon>Chytridiomycota</taxon>
        <taxon>Chytridiomycota incertae sedis</taxon>
        <taxon>Monoblepharidomycetes</taxon>
        <taxon>Monoblepharidales</taxon>
        <taxon>Gonapodyaceae</taxon>
        <taxon>Gonapodya</taxon>
    </lineage>
</organism>
<feature type="compositionally biased region" description="Acidic residues" evidence="6">
    <location>
        <begin position="1"/>
        <end position="11"/>
    </location>
</feature>
<dbReference type="GO" id="GO:0015707">
    <property type="term" value="P:nitrite transport"/>
    <property type="evidence" value="ECO:0007669"/>
    <property type="project" value="TreeGrafter"/>
</dbReference>
<dbReference type="Pfam" id="PF01226">
    <property type="entry name" value="Form_Nir_trans"/>
    <property type="match status" value="1"/>
</dbReference>
<feature type="transmembrane region" description="Helical" evidence="7">
    <location>
        <begin position="462"/>
        <end position="481"/>
    </location>
</feature>
<dbReference type="Gene3D" id="1.20.1080.10">
    <property type="entry name" value="Glycerol uptake facilitator protein"/>
    <property type="match status" value="1"/>
</dbReference>
<dbReference type="GO" id="GO:0005886">
    <property type="term" value="C:plasma membrane"/>
    <property type="evidence" value="ECO:0007669"/>
    <property type="project" value="TreeGrafter"/>
</dbReference>
<dbReference type="PANTHER" id="PTHR30520:SF6">
    <property type="entry name" value="FORMATE_NITRATE FAMILY TRANSPORTER (EUROFUNG)"/>
    <property type="match status" value="1"/>
</dbReference>
<evidence type="ECO:0000256" key="3">
    <source>
        <dbReference type="ARBA" id="ARBA00022989"/>
    </source>
</evidence>
<dbReference type="STRING" id="1344416.A0A139A7W5"/>
<keyword evidence="3 7" id="KW-1133">Transmembrane helix</keyword>
<sequence>MQHDMDDDSEGLTERAPLQPLAAPRPVRQTQSPIPSLDPTLVSSAPLNRSSTIETSVSPSTRAFPEPESCRAPIAMLGDTAETTPGSIPVHIVSENIPHTPTPTGNGPIHHVLSARHLMDLVRGHTPRPGSTTPHPNGTPALPFAVSEHHSSSTSLGHHHLANTKPPRSPSPGNGKRHPAPRDDPDDAYVAEAWPEDLQGDAGQIGGKEGVPEVVPMEEDSAFRAKDTVKIDDINKGEALETIVANLGVKKNEIPWDKTLFLSILAGFFVSQGCIFALSAGGGIPLEIRQAYPAISKLLLGMTFPVGLFYIVLFGGELFTGNTMILVVSLLNRRISAFGLLRNWTLVYLGNLAACLLCGYLFGFITDVFKNEPYLSYISAIGVTKTTLPWHVLFLRGIPANALVCLSIFLGLAARDVTGKIIAMWIPIVTFAVIGYEHCVANMMFVPLSIYYGANVTWAGFWYNQSAVVLGNIIGGGLLIGGSEYFMYHWNDAAEPEKHSGKWGRSGRHPPASTLAPHESLAAINAMTFGSATPTVPPDAGDSTGPVMRARIPSRPEPIALTLTPLHAGPPSREADGVDVTIPSNGGRGVFTWGNAEVPGGAEVLEMTGRSRGGTATRARKRTTASATGVPEGAVSVTVEVGRTV</sequence>
<keyword evidence="2 7" id="KW-0812">Transmembrane</keyword>